<feature type="domain" description="YdbS-like PH" evidence="2">
    <location>
        <begin position="417"/>
        <end position="491"/>
    </location>
</feature>
<dbReference type="HOGENOM" id="CLU_024617_3_0_6"/>
<dbReference type="PANTHER" id="PTHR34473">
    <property type="entry name" value="UPF0699 TRANSMEMBRANE PROTEIN YDBS"/>
    <property type="match status" value="1"/>
</dbReference>
<dbReference type="PIRSF" id="PIRSF026631">
    <property type="entry name" value="UCP026631"/>
    <property type="match status" value="1"/>
</dbReference>
<dbReference type="InterPro" id="IPR005182">
    <property type="entry name" value="YdbS-like_PH"/>
</dbReference>
<proteinExistence type="predicted"/>
<dbReference type="Pfam" id="PF03703">
    <property type="entry name" value="bPH_2"/>
    <property type="match status" value="2"/>
</dbReference>
<name>B0TSL6_SHEHH</name>
<feature type="transmembrane region" description="Helical" evidence="1">
    <location>
        <begin position="50"/>
        <end position="71"/>
    </location>
</feature>
<dbReference type="eggNOG" id="COG3428">
    <property type="taxonomic scope" value="Bacteria"/>
</dbReference>
<evidence type="ECO:0000313" key="4">
    <source>
        <dbReference type="Proteomes" id="UP000001317"/>
    </source>
</evidence>
<reference evidence="3" key="1">
    <citation type="submission" date="2008-01" db="EMBL/GenBank/DDBJ databases">
        <title>Complete sequence of Shewanella halifaxensis HAW-EB4.</title>
        <authorList>
            <consortium name="US DOE Joint Genome Institute"/>
            <person name="Copeland A."/>
            <person name="Lucas S."/>
            <person name="Lapidus A."/>
            <person name="Glavina del Rio T."/>
            <person name="Dalin E."/>
            <person name="Tice H."/>
            <person name="Bruce D."/>
            <person name="Goodwin L."/>
            <person name="Pitluck S."/>
            <person name="Sims D."/>
            <person name="Brettin T."/>
            <person name="Detter J.C."/>
            <person name="Han C."/>
            <person name="Kuske C.R."/>
            <person name="Schmutz J."/>
            <person name="Larimer F."/>
            <person name="Land M."/>
            <person name="Hauser L."/>
            <person name="Kyrpides N."/>
            <person name="Kim E."/>
            <person name="Zhao J.-S."/>
            <person name="Richardson P."/>
        </authorList>
    </citation>
    <scope>NUCLEOTIDE SEQUENCE [LARGE SCALE GENOMIC DNA]</scope>
    <source>
        <strain evidence="3">HAW-EB4</strain>
    </source>
</reference>
<dbReference type="KEGG" id="shl:Shal_3424"/>
<protein>
    <submittedName>
        <fullName evidence="3">Membrane-flanked domain</fullName>
    </submittedName>
</protein>
<keyword evidence="1" id="KW-1133">Transmembrane helix</keyword>
<organism evidence="3 4">
    <name type="scientific">Shewanella halifaxensis (strain HAW-EB4)</name>
    <dbReference type="NCBI Taxonomy" id="458817"/>
    <lineage>
        <taxon>Bacteria</taxon>
        <taxon>Pseudomonadati</taxon>
        <taxon>Pseudomonadota</taxon>
        <taxon>Gammaproteobacteria</taxon>
        <taxon>Alteromonadales</taxon>
        <taxon>Shewanellaceae</taxon>
        <taxon>Shewanella</taxon>
    </lineage>
</organism>
<keyword evidence="1" id="KW-0812">Transmembrane</keyword>
<evidence type="ECO:0000256" key="1">
    <source>
        <dbReference type="SAM" id="Phobius"/>
    </source>
</evidence>
<feature type="transmembrane region" description="Helical" evidence="1">
    <location>
        <begin position="234"/>
        <end position="266"/>
    </location>
</feature>
<dbReference type="PANTHER" id="PTHR34473:SF2">
    <property type="entry name" value="UPF0699 TRANSMEMBRANE PROTEIN YDBT"/>
    <property type="match status" value="1"/>
</dbReference>
<dbReference type="Proteomes" id="UP000001317">
    <property type="component" value="Chromosome"/>
</dbReference>
<dbReference type="EMBL" id="CP000931">
    <property type="protein sequence ID" value="ABZ77970.1"/>
    <property type="molecule type" value="Genomic_DNA"/>
</dbReference>
<feature type="transmembrane region" description="Helical" evidence="1">
    <location>
        <begin position="401"/>
        <end position="417"/>
    </location>
</feature>
<dbReference type="STRING" id="458817.Shal_3424"/>
<sequence>MAHKFSQWSSLSAWSIISFTLFATRQLLSSGYALIPVVYTGWQQGFSSPWVIVAIAAVISAIFIFSVLQWLKFRFRVEADKLIIRHGIIFKKADELPFSKIQNVRLEQPLYFRPMGLYRLIVETAGSKNNEAELSALDYKDALNLKKQLMAEHDLHSHQAFHSPQQSPQQHRRPKQAYILSRKSLKQLVTFGFYQNNAIWLAVILGPILGQLDWESMENLQLVQSLSVWYEVNIGISIVLQILFISMTLVLFYLLFSLLSITSAVLKYSPYRLSRSGNTLHRTGGIIAKQNDALAIKRIQVIKFYQPLVGRLLKLWTVYFKQVQGHEVEQRGSTNMLIPCMTRKDIAQLLPELHGIEASSLQLPKHYLRIHLGWFWRRGLLPLLVPAINTYFLGLNLFTDILWIAASLFCIGIYLRYRQYGYVLEGNNLWFHSGLLGRSWQLIALTKVQHVAITQSPNQKRGGLANLEIGLASGTVKLPYISIIAARDIAERSLALIHNDHRNWI</sequence>
<dbReference type="RefSeq" id="WP_012278490.1">
    <property type="nucleotide sequence ID" value="NC_010334.1"/>
</dbReference>
<gene>
    <name evidence="3" type="ordered locus">Shal_3424</name>
</gene>
<dbReference type="OrthoDB" id="155986at2"/>
<feature type="transmembrane region" description="Helical" evidence="1">
    <location>
        <begin position="191"/>
        <end position="214"/>
    </location>
</feature>
<keyword evidence="4" id="KW-1185">Reference proteome</keyword>
<evidence type="ECO:0000259" key="2">
    <source>
        <dbReference type="Pfam" id="PF03703"/>
    </source>
</evidence>
<feature type="domain" description="YdbS-like PH" evidence="2">
    <location>
        <begin position="70"/>
        <end position="149"/>
    </location>
</feature>
<evidence type="ECO:0000313" key="3">
    <source>
        <dbReference type="EMBL" id="ABZ77970.1"/>
    </source>
</evidence>
<dbReference type="InterPro" id="IPR014529">
    <property type="entry name" value="UCP026631"/>
</dbReference>
<dbReference type="AlphaFoldDB" id="B0TSL6"/>
<keyword evidence="1" id="KW-0472">Membrane</keyword>
<accession>B0TSL6</accession>